<protein>
    <submittedName>
        <fullName evidence="2">Uncharacterized protein</fullName>
    </submittedName>
</protein>
<proteinExistence type="predicted"/>
<name>A0A813IIT8_POLGL</name>
<feature type="non-terminal residue" evidence="2">
    <location>
        <position position="1"/>
    </location>
</feature>
<dbReference type="AlphaFoldDB" id="A0A813IIT8"/>
<accession>A0A813IIT8</accession>
<feature type="compositionally biased region" description="Basic and acidic residues" evidence="1">
    <location>
        <begin position="321"/>
        <end position="334"/>
    </location>
</feature>
<reference evidence="2" key="1">
    <citation type="submission" date="2021-02" db="EMBL/GenBank/DDBJ databases">
        <authorList>
            <person name="Dougan E. K."/>
            <person name="Rhodes N."/>
            <person name="Thang M."/>
            <person name="Chan C."/>
        </authorList>
    </citation>
    <scope>NUCLEOTIDE SEQUENCE</scope>
</reference>
<dbReference type="EMBL" id="CAJNNW010009891">
    <property type="protein sequence ID" value="CAE8651401.1"/>
    <property type="molecule type" value="Genomic_DNA"/>
</dbReference>
<evidence type="ECO:0000313" key="2">
    <source>
        <dbReference type="EMBL" id="CAE8651401.1"/>
    </source>
</evidence>
<evidence type="ECO:0000313" key="3">
    <source>
        <dbReference type="Proteomes" id="UP000626109"/>
    </source>
</evidence>
<feature type="region of interest" description="Disordered" evidence="1">
    <location>
        <begin position="1"/>
        <end position="203"/>
    </location>
</feature>
<evidence type="ECO:0000256" key="1">
    <source>
        <dbReference type="SAM" id="MobiDB-lite"/>
    </source>
</evidence>
<gene>
    <name evidence="2" type="ORF">PGLA2088_LOCUS9055</name>
</gene>
<feature type="compositionally biased region" description="Basic and acidic residues" evidence="1">
    <location>
        <begin position="273"/>
        <end position="285"/>
    </location>
</feature>
<feature type="region of interest" description="Disordered" evidence="1">
    <location>
        <begin position="301"/>
        <end position="507"/>
    </location>
</feature>
<feature type="compositionally biased region" description="Low complexity" evidence="1">
    <location>
        <begin position="445"/>
        <end position="494"/>
    </location>
</feature>
<feature type="compositionally biased region" description="Low complexity" evidence="1">
    <location>
        <begin position="375"/>
        <end position="435"/>
    </location>
</feature>
<feature type="compositionally biased region" description="Basic and acidic residues" evidence="1">
    <location>
        <begin position="191"/>
        <end position="201"/>
    </location>
</feature>
<feature type="compositionally biased region" description="Basic and acidic residues" evidence="1">
    <location>
        <begin position="223"/>
        <end position="241"/>
    </location>
</feature>
<comment type="caution">
    <text evidence="2">The sequence shown here is derived from an EMBL/GenBank/DDBJ whole genome shotgun (WGS) entry which is preliminary data.</text>
</comment>
<feature type="compositionally biased region" description="Basic and acidic residues" evidence="1">
    <location>
        <begin position="101"/>
        <end position="117"/>
    </location>
</feature>
<feature type="region of interest" description="Disordered" evidence="1">
    <location>
        <begin position="223"/>
        <end position="285"/>
    </location>
</feature>
<dbReference type="Proteomes" id="UP000626109">
    <property type="component" value="Unassembled WGS sequence"/>
</dbReference>
<feature type="compositionally biased region" description="Low complexity" evidence="1">
    <location>
        <begin position="335"/>
        <end position="361"/>
    </location>
</feature>
<organism evidence="2 3">
    <name type="scientific">Polarella glacialis</name>
    <name type="common">Dinoflagellate</name>
    <dbReference type="NCBI Taxonomy" id="89957"/>
    <lineage>
        <taxon>Eukaryota</taxon>
        <taxon>Sar</taxon>
        <taxon>Alveolata</taxon>
        <taxon>Dinophyceae</taxon>
        <taxon>Suessiales</taxon>
        <taxon>Suessiaceae</taxon>
        <taxon>Polarella</taxon>
    </lineage>
</organism>
<sequence length="536" mass="61611">EFLKLMLGEPAERPSPQQVLDRLERKRRHPSSERPPAKKQATAKLHISAGDEEGRVPTTPADESNEEPTSIVEEGESAHLVAAEAEEDLHRGEALSAKTILARETEERKRLQPETRSPDMVVDTGPRPHAEPAIDSDMLGEEVKAKSQGTVVELEAEELRERKRAKTSLDDVQEGDDARALADSLSMQAEEGPREANEGHHVGPAVADCELVKRQTYEAHCGIEDQEKEEVKKEEQEEQHNEPTCVKHVQEDEMQTVKTGESDQRAANQQDTAQDKSQVRTDQAKDVQGSFLKLLQSRIGTAAGGSCSSHEPQQHQQQPRPEQERQQERDKQHDQQQQQTELQLQQQRQEQQQGQEQQEQGQEQEQEQEQKSEQHQTQQQQQQQQEQQPQHQQQQEPQQQHKSHPQQQQKQPQQQQQQKQQQQPALQLQLQLQLQRQRELANHRQQQQQQWQQQEQQKPKQQPLQQLQQHMKQLQQQQLQQQLQQQRQPWPGQPVGAPWAAVSSHSQAPARVFPRSVFTSTPAWNLSASLGNSHRY</sequence>